<dbReference type="Proteomes" id="UP001293593">
    <property type="component" value="Unassembled WGS sequence"/>
</dbReference>
<dbReference type="AlphaFoldDB" id="A0AAE1JBN2"/>
<dbReference type="EMBL" id="JAWXYG010000008">
    <property type="protein sequence ID" value="KAK4265124.1"/>
    <property type="molecule type" value="Genomic_DNA"/>
</dbReference>
<protein>
    <submittedName>
        <fullName evidence="2">Uncharacterized protein</fullName>
    </submittedName>
</protein>
<proteinExistence type="predicted"/>
<accession>A0AAE1JBN2</accession>
<keyword evidence="3" id="KW-1185">Reference proteome</keyword>
<keyword evidence="1" id="KW-1133">Transmembrane helix</keyword>
<keyword evidence="1" id="KW-0472">Membrane</keyword>
<gene>
    <name evidence="2" type="ORF">QN277_026214</name>
</gene>
<feature type="transmembrane region" description="Helical" evidence="1">
    <location>
        <begin position="63"/>
        <end position="87"/>
    </location>
</feature>
<evidence type="ECO:0000313" key="3">
    <source>
        <dbReference type="Proteomes" id="UP001293593"/>
    </source>
</evidence>
<keyword evidence="1" id="KW-0812">Transmembrane</keyword>
<evidence type="ECO:0000256" key="1">
    <source>
        <dbReference type="SAM" id="Phobius"/>
    </source>
</evidence>
<comment type="caution">
    <text evidence="2">The sequence shown here is derived from an EMBL/GenBank/DDBJ whole genome shotgun (WGS) entry which is preliminary data.</text>
</comment>
<name>A0AAE1JBN2_9FABA</name>
<sequence length="92" mass="10411">MGTMPLILAGMLSMEVIQLKVQGRKLHYGSLRVLLLGKAASTSGSMSEAYDLLQQCYGYFDPLLLNLCSLVFSFEIIYIYSSLINFVRYLCW</sequence>
<reference evidence="2" key="1">
    <citation type="submission" date="2023-10" db="EMBL/GenBank/DDBJ databases">
        <title>Chromosome-level genome of the transformable northern wattle, Acacia crassicarpa.</title>
        <authorList>
            <person name="Massaro I."/>
            <person name="Sinha N.R."/>
            <person name="Poethig S."/>
            <person name="Leichty A.R."/>
        </authorList>
    </citation>
    <scope>NUCLEOTIDE SEQUENCE</scope>
    <source>
        <strain evidence="2">Acra3RX</strain>
        <tissue evidence="2">Leaf</tissue>
    </source>
</reference>
<organism evidence="2 3">
    <name type="scientific">Acacia crassicarpa</name>
    <name type="common">northern wattle</name>
    <dbReference type="NCBI Taxonomy" id="499986"/>
    <lineage>
        <taxon>Eukaryota</taxon>
        <taxon>Viridiplantae</taxon>
        <taxon>Streptophyta</taxon>
        <taxon>Embryophyta</taxon>
        <taxon>Tracheophyta</taxon>
        <taxon>Spermatophyta</taxon>
        <taxon>Magnoliopsida</taxon>
        <taxon>eudicotyledons</taxon>
        <taxon>Gunneridae</taxon>
        <taxon>Pentapetalae</taxon>
        <taxon>rosids</taxon>
        <taxon>fabids</taxon>
        <taxon>Fabales</taxon>
        <taxon>Fabaceae</taxon>
        <taxon>Caesalpinioideae</taxon>
        <taxon>mimosoid clade</taxon>
        <taxon>Acacieae</taxon>
        <taxon>Acacia</taxon>
    </lineage>
</organism>
<evidence type="ECO:0000313" key="2">
    <source>
        <dbReference type="EMBL" id="KAK4265124.1"/>
    </source>
</evidence>